<accession>A0A841AH94</accession>
<dbReference type="AlphaFoldDB" id="A0A841AH94"/>
<organism evidence="2 3">
    <name type="scientific">Conyzicola lurida</name>
    <dbReference type="NCBI Taxonomy" id="1172621"/>
    <lineage>
        <taxon>Bacteria</taxon>
        <taxon>Bacillati</taxon>
        <taxon>Actinomycetota</taxon>
        <taxon>Actinomycetes</taxon>
        <taxon>Micrococcales</taxon>
        <taxon>Microbacteriaceae</taxon>
        <taxon>Conyzicola</taxon>
    </lineage>
</organism>
<keyword evidence="3" id="KW-1185">Reference proteome</keyword>
<dbReference type="PIRSF" id="PIRSF031644">
    <property type="entry name" value="UCP031644"/>
    <property type="match status" value="1"/>
</dbReference>
<protein>
    <recommendedName>
        <fullName evidence="1">GyrI-like small molecule binding domain-containing protein</fullName>
    </recommendedName>
</protein>
<dbReference type="EMBL" id="JACHMJ010000001">
    <property type="protein sequence ID" value="MBB5841784.1"/>
    <property type="molecule type" value="Genomic_DNA"/>
</dbReference>
<dbReference type="InterPro" id="IPR008319">
    <property type="entry name" value="GyrI-like_CCH_Lin2189-like"/>
</dbReference>
<evidence type="ECO:0000313" key="3">
    <source>
        <dbReference type="Proteomes" id="UP000536685"/>
    </source>
</evidence>
<dbReference type="InterPro" id="IPR011256">
    <property type="entry name" value="Reg_factor_effector_dom_sf"/>
</dbReference>
<name>A0A841AH94_9MICO</name>
<dbReference type="InterPro" id="IPR029442">
    <property type="entry name" value="GyrI-like"/>
</dbReference>
<dbReference type="RefSeq" id="WP_184232655.1">
    <property type="nucleotide sequence ID" value="NZ_JACHMJ010000001.1"/>
</dbReference>
<dbReference type="Gene3D" id="3.20.80.10">
    <property type="entry name" value="Regulatory factor, effector binding domain"/>
    <property type="match status" value="1"/>
</dbReference>
<dbReference type="Pfam" id="PF06445">
    <property type="entry name" value="GyrI-like"/>
    <property type="match status" value="1"/>
</dbReference>
<gene>
    <name evidence="2" type="ORF">HD599_000107</name>
</gene>
<sequence>MDKIDFRAERKDLYSPSSTAFSVVEVPRFEFFAVSGRGDPNSSAEYADAVAALYSVSYAAKFASKRVFERDYVVAPLEGLWPMSARSLPKSEWTWTMLQRQPDWLTAEVREHALEAARTKQLAAVDRVRFEVMTEGLSVQILHVGPYDDEAPTIARLHDEYLPQQGYVENGEHHEIYLSDARRVEPAKLTTVLRQPVAVAS</sequence>
<evidence type="ECO:0000259" key="1">
    <source>
        <dbReference type="Pfam" id="PF06445"/>
    </source>
</evidence>
<proteinExistence type="predicted"/>
<comment type="caution">
    <text evidence="2">The sequence shown here is derived from an EMBL/GenBank/DDBJ whole genome shotgun (WGS) entry which is preliminary data.</text>
</comment>
<reference evidence="2 3" key="1">
    <citation type="submission" date="2020-08" db="EMBL/GenBank/DDBJ databases">
        <title>Sequencing the genomes of 1000 actinobacteria strains.</title>
        <authorList>
            <person name="Klenk H.-P."/>
        </authorList>
    </citation>
    <scope>NUCLEOTIDE SEQUENCE [LARGE SCALE GENOMIC DNA]</scope>
    <source>
        <strain evidence="2 3">DSM 105784</strain>
    </source>
</reference>
<dbReference type="Proteomes" id="UP000536685">
    <property type="component" value="Unassembled WGS sequence"/>
</dbReference>
<feature type="domain" description="GyrI-like small molecule binding" evidence="1">
    <location>
        <begin position="21"/>
        <end position="194"/>
    </location>
</feature>
<evidence type="ECO:0000313" key="2">
    <source>
        <dbReference type="EMBL" id="MBB5841784.1"/>
    </source>
</evidence>
<dbReference type="SUPFAM" id="SSF55136">
    <property type="entry name" value="Probable bacterial effector-binding domain"/>
    <property type="match status" value="1"/>
</dbReference>